<gene>
    <name evidence="2" type="ordered locus">Rcas_2731</name>
</gene>
<evidence type="ECO:0008006" key="4">
    <source>
        <dbReference type="Google" id="ProtNLM"/>
    </source>
</evidence>
<evidence type="ECO:0000256" key="1">
    <source>
        <dbReference type="SAM" id="Phobius"/>
    </source>
</evidence>
<evidence type="ECO:0000313" key="3">
    <source>
        <dbReference type="Proteomes" id="UP000000263"/>
    </source>
</evidence>
<dbReference type="Proteomes" id="UP000000263">
    <property type="component" value="Chromosome"/>
</dbReference>
<dbReference type="eggNOG" id="COG1807">
    <property type="taxonomic scope" value="Bacteria"/>
</dbReference>
<reference evidence="2 3" key="1">
    <citation type="submission" date="2007-08" db="EMBL/GenBank/DDBJ databases">
        <title>Complete sequence of Roseiflexus castenholzii DSM 13941.</title>
        <authorList>
            <consortium name="US DOE Joint Genome Institute"/>
            <person name="Copeland A."/>
            <person name="Lucas S."/>
            <person name="Lapidus A."/>
            <person name="Barry K."/>
            <person name="Glavina del Rio T."/>
            <person name="Dalin E."/>
            <person name="Tice H."/>
            <person name="Pitluck S."/>
            <person name="Thompson L.S."/>
            <person name="Brettin T."/>
            <person name="Bruce D."/>
            <person name="Detter J.C."/>
            <person name="Han C."/>
            <person name="Tapia R."/>
            <person name="Schmutz J."/>
            <person name="Larimer F."/>
            <person name="Land M."/>
            <person name="Hauser L."/>
            <person name="Kyrpides N."/>
            <person name="Mikhailova N."/>
            <person name="Bryant D.A."/>
            <person name="Hanada S."/>
            <person name="Tsukatani Y."/>
            <person name="Richardson P."/>
        </authorList>
    </citation>
    <scope>NUCLEOTIDE SEQUENCE [LARGE SCALE GENOMIC DNA]</scope>
    <source>
        <strain evidence="3">DSM 13941 / HLO8</strain>
    </source>
</reference>
<organism evidence="2 3">
    <name type="scientific">Roseiflexus castenholzii (strain DSM 13941 / HLO8)</name>
    <dbReference type="NCBI Taxonomy" id="383372"/>
    <lineage>
        <taxon>Bacteria</taxon>
        <taxon>Bacillati</taxon>
        <taxon>Chloroflexota</taxon>
        <taxon>Chloroflexia</taxon>
        <taxon>Chloroflexales</taxon>
        <taxon>Roseiflexineae</taxon>
        <taxon>Roseiflexaceae</taxon>
        <taxon>Roseiflexus</taxon>
    </lineage>
</organism>
<sequence>MPNIRQRALLIIVTAITALVTVAVAYQALPGRAFAADDFQWLLNVRDRSFLAIAARAFDVSAESHFYRPLVWLLLWSEWRLFGFDPGAFHRVSLTLHVINAALIGWLTFRMVRAQSSIAPVIGYAVSALATALHPAPFEAVVWVSAQSELLAAFFLVLTLHCWWSAGRIDTASLRRWFWYSAAAAMQTCALMTKESAIIGLPLIVLIEWESARQMRRRMALLPLVLPLLATIVYLFAALDVASRNYVVRESGYSFGAQLLLNPLRSLGLIVAPLPGVEYGREAWLPLAGACVVLAGLIALPIAWRYGSAASLLTGMLALIVTLAPTAPFASSPDSRYLYLPVMVLALMTGRWSSALTDRVMPADLSGIRSNDRRHAADMRTLSWVGRLWVGMAVILVALALGALAVNEIRGREVRFAAGARPGEELRLFAAAQCATGRLDRMLIVEPPIAAPHVEAIIRLSCGSNPYTMVIGSGDIEHEVRPNTLVVVFDGGFPRPLMRTSTP</sequence>
<feature type="transmembrane region" description="Helical" evidence="1">
    <location>
        <begin position="284"/>
        <end position="304"/>
    </location>
</feature>
<keyword evidence="1" id="KW-1133">Transmembrane helix</keyword>
<dbReference type="KEGG" id="rca:Rcas_2731"/>
<dbReference type="RefSeq" id="WP_012121226.1">
    <property type="nucleotide sequence ID" value="NC_009767.1"/>
</dbReference>
<feature type="transmembrane region" description="Helical" evidence="1">
    <location>
        <begin position="388"/>
        <end position="406"/>
    </location>
</feature>
<evidence type="ECO:0000313" key="2">
    <source>
        <dbReference type="EMBL" id="ABU58802.1"/>
    </source>
</evidence>
<keyword evidence="3" id="KW-1185">Reference proteome</keyword>
<feature type="transmembrane region" description="Helical" evidence="1">
    <location>
        <begin position="121"/>
        <end position="144"/>
    </location>
</feature>
<dbReference type="HOGENOM" id="CLU_540667_0_0_0"/>
<feature type="transmembrane region" description="Helical" evidence="1">
    <location>
        <begin position="310"/>
        <end position="330"/>
    </location>
</feature>
<proteinExistence type="predicted"/>
<dbReference type="EMBL" id="CP000804">
    <property type="protein sequence ID" value="ABU58802.1"/>
    <property type="molecule type" value="Genomic_DNA"/>
</dbReference>
<keyword evidence="1" id="KW-0812">Transmembrane</keyword>
<protein>
    <recommendedName>
        <fullName evidence="4">Glycosyltransferase RgtA/B/C/D-like domain-containing protein</fullName>
    </recommendedName>
</protein>
<dbReference type="GO" id="GO:0035269">
    <property type="term" value="P:protein O-linked glycosylation via mannose"/>
    <property type="evidence" value="ECO:0007669"/>
    <property type="project" value="TreeGrafter"/>
</dbReference>
<dbReference type="GO" id="GO:0000030">
    <property type="term" value="F:mannosyltransferase activity"/>
    <property type="evidence" value="ECO:0007669"/>
    <property type="project" value="TreeGrafter"/>
</dbReference>
<feature type="transmembrane region" description="Helical" evidence="1">
    <location>
        <begin position="88"/>
        <end position="109"/>
    </location>
</feature>
<feature type="transmembrane region" description="Helical" evidence="1">
    <location>
        <begin position="220"/>
        <end position="239"/>
    </location>
</feature>
<dbReference type="OrthoDB" id="127293at2"/>
<keyword evidence="1" id="KW-0472">Membrane</keyword>
<name>A7NMN1_ROSCS</name>
<dbReference type="STRING" id="383372.Rcas_2731"/>
<feature type="transmembrane region" description="Helical" evidence="1">
    <location>
        <begin position="150"/>
        <end position="166"/>
    </location>
</feature>
<dbReference type="PANTHER" id="PTHR44216">
    <property type="entry name" value="PROTEIN O-MANNOSYL-TRANSFERASE TMTC2"/>
    <property type="match status" value="1"/>
</dbReference>
<dbReference type="AlphaFoldDB" id="A7NMN1"/>
<dbReference type="InterPro" id="IPR052384">
    <property type="entry name" value="TMTC_O-mannosyltransferase"/>
</dbReference>
<accession>A7NMN1</accession>
<dbReference type="PANTHER" id="PTHR44216:SF3">
    <property type="entry name" value="PROTEIN O-MANNOSYL-TRANSFERASE TMTC2"/>
    <property type="match status" value="1"/>
</dbReference>